<gene>
    <name evidence="1" type="ORF">UFOPK3099_01452</name>
</gene>
<name>A0A6J6ZRS9_9ZZZZ</name>
<dbReference type="AlphaFoldDB" id="A0A6J6ZRS9"/>
<proteinExistence type="predicted"/>
<evidence type="ECO:0000313" key="1">
    <source>
        <dbReference type="EMBL" id="CAB4822208.1"/>
    </source>
</evidence>
<accession>A0A6J6ZRS9</accession>
<protein>
    <submittedName>
        <fullName evidence="1">Unannotated protein</fullName>
    </submittedName>
</protein>
<dbReference type="EMBL" id="CAFAAV010000105">
    <property type="protein sequence ID" value="CAB4822208.1"/>
    <property type="molecule type" value="Genomic_DNA"/>
</dbReference>
<organism evidence="1">
    <name type="scientific">freshwater metagenome</name>
    <dbReference type="NCBI Taxonomy" id="449393"/>
    <lineage>
        <taxon>unclassified sequences</taxon>
        <taxon>metagenomes</taxon>
        <taxon>ecological metagenomes</taxon>
    </lineage>
</organism>
<reference evidence="1" key="1">
    <citation type="submission" date="2020-05" db="EMBL/GenBank/DDBJ databases">
        <authorList>
            <person name="Chiriac C."/>
            <person name="Salcher M."/>
            <person name="Ghai R."/>
            <person name="Kavagutti S V."/>
        </authorList>
    </citation>
    <scope>NUCLEOTIDE SEQUENCE</scope>
</reference>
<sequence length="91" mass="10117">MKLINDAGWRKARPKSIHDVYGATEVSPDSAEYERRAPFSEAIPVSRPRTRFSVARSSGRPSSRLRSVSVTNSSISLPIWYVMPRATEPAA</sequence>